<feature type="compositionally biased region" description="Basic and acidic residues" evidence="8">
    <location>
        <begin position="235"/>
        <end position="264"/>
    </location>
</feature>
<feature type="compositionally biased region" description="Basic residues" evidence="8">
    <location>
        <begin position="449"/>
        <end position="458"/>
    </location>
</feature>
<proteinExistence type="predicted"/>
<feature type="domain" description="C2H2-type" evidence="9">
    <location>
        <begin position="660"/>
        <end position="690"/>
    </location>
</feature>
<feature type="region of interest" description="Disordered" evidence="8">
    <location>
        <begin position="1151"/>
        <end position="1182"/>
    </location>
</feature>
<dbReference type="Pfam" id="PF20826">
    <property type="entry name" value="PHD_5"/>
    <property type="match status" value="1"/>
</dbReference>
<dbReference type="PANTHER" id="PTHR15856">
    <property type="entry name" value="PHD FINGER PROTEIN 20-RELATED"/>
    <property type="match status" value="1"/>
</dbReference>
<feature type="compositionally biased region" description="Basic and acidic residues" evidence="8">
    <location>
        <begin position="427"/>
        <end position="441"/>
    </location>
</feature>
<evidence type="ECO:0000313" key="10">
    <source>
        <dbReference type="EMBL" id="KAK6471798.1"/>
    </source>
</evidence>
<feature type="compositionally biased region" description="Polar residues" evidence="8">
    <location>
        <begin position="693"/>
        <end position="705"/>
    </location>
</feature>
<evidence type="ECO:0000256" key="5">
    <source>
        <dbReference type="ARBA" id="ARBA00022833"/>
    </source>
</evidence>
<evidence type="ECO:0000256" key="1">
    <source>
        <dbReference type="ARBA" id="ARBA00004123"/>
    </source>
</evidence>
<dbReference type="InterPro" id="IPR011011">
    <property type="entry name" value="Znf_FYVE_PHD"/>
</dbReference>
<evidence type="ECO:0000256" key="7">
    <source>
        <dbReference type="PROSITE-ProRule" id="PRU00042"/>
    </source>
</evidence>
<dbReference type="SUPFAM" id="SSF63748">
    <property type="entry name" value="Tudor/PWWP/MBT"/>
    <property type="match status" value="2"/>
</dbReference>
<keyword evidence="3" id="KW-0677">Repeat</keyword>
<dbReference type="InterPro" id="IPR041297">
    <property type="entry name" value="Crb2_Tudor"/>
</dbReference>
<evidence type="ECO:0000256" key="3">
    <source>
        <dbReference type="ARBA" id="ARBA00022737"/>
    </source>
</evidence>
<dbReference type="PROSITE" id="PS00028">
    <property type="entry name" value="ZINC_FINGER_C2H2_1"/>
    <property type="match status" value="1"/>
</dbReference>
<dbReference type="InterPro" id="IPR019786">
    <property type="entry name" value="Zinc_finger_PHD-type_CS"/>
</dbReference>
<dbReference type="InterPro" id="IPR013087">
    <property type="entry name" value="Znf_C2H2_type"/>
</dbReference>
<feature type="compositionally biased region" description="Basic and acidic residues" evidence="8">
    <location>
        <begin position="1152"/>
        <end position="1182"/>
    </location>
</feature>
<dbReference type="CDD" id="cd15634">
    <property type="entry name" value="PHD_PHF20"/>
    <property type="match status" value="1"/>
</dbReference>
<dbReference type="PANTHER" id="PTHR15856:SF27">
    <property type="entry name" value="PHD FINGER PROTEIN 20"/>
    <property type="match status" value="1"/>
</dbReference>
<dbReference type="Gene3D" id="2.30.30.140">
    <property type="match status" value="2"/>
</dbReference>
<evidence type="ECO:0000256" key="4">
    <source>
        <dbReference type="ARBA" id="ARBA00022771"/>
    </source>
</evidence>
<dbReference type="CDD" id="cd20104">
    <property type="entry name" value="MBT_PHF20L1-like"/>
    <property type="match status" value="1"/>
</dbReference>
<protein>
    <submittedName>
        <fullName evidence="10">PHD finger protein 20-like</fullName>
    </submittedName>
</protein>
<dbReference type="PROSITE" id="PS01359">
    <property type="entry name" value="ZF_PHD_1"/>
    <property type="match status" value="1"/>
</dbReference>
<feature type="compositionally biased region" description="Basic and acidic residues" evidence="8">
    <location>
        <begin position="322"/>
        <end position="384"/>
    </location>
</feature>
<feature type="compositionally biased region" description="Basic and acidic residues" evidence="8">
    <location>
        <begin position="770"/>
        <end position="807"/>
    </location>
</feature>
<dbReference type="EMBL" id="JAHFZB010000030">
    <property type="protein sequence ID" value="KAK6471798.1"/>
    <property type="molecule type" value="Genomic_DNA"/>
</dbReference>
<feature type="compositionally biased region" description="Basic and acidic residues" evidence="8">
    <location>
        <begin position="394"/>
        <end position="420"/>
    </location>
</feature>
<feature type="compositionally biased region" description="Basic and acidic residues" evidence="8">
    <location>
        <begin position="274"/>
        <end position="305"/>
    </location>
</feature>
<keyword evidence="2" id="KW-0479">Metal-binding</keyword>
<dbReference type="SUPFAM" id="SSF57903">
    <property type="entry name" value="FYVE/PHD zinc finger"/>
    <property type="match status" value="1"/>
</dbReference>
<dbReference type="PROSITE" id="PS50157">
    <property type="entry name" value="ZINC_FINGER_C2H2_2"/>
    <property type="match status" value="1"/>
</dbReference>
<gene>
    <name evidence="10" type="ORF">HHUSO_G28751</name>
</gene>
<feature type="region of interest" description="Disordered" evidence="8">
    <location>
        <begin position="184"/>
        <end position="633"/>
    </location>
</feature>
<comment type="subcellular location">
    <subcellularLocation>
        <location evidence="1">Nucleus</location>
    </subcellularLocation>
</comment>
<accession>A0ABR0YGW5</accession>
<reference evidence="10 11" key="1">
    <citation type="submission" date="2021-05" db="EMBL/GenBank/DDBJ databases">
        <authorList>
            <person name="Zahm M."/>
            <person name="Klopp C."/>
            <person name="Cabau C."/>
            <person name="Kuhl H."/>
            <person name="Suciu R."/>
            <person name="Ciorpac M."/>
            <person name="Holostenco D."/>
            <person name="Gessner J."/>
            <person name="Wuertz S."/>
            <person name="Hohne C."/>
            <person name="Stock M."/>
            <person name="Gislard M."/>
            <person name="Lluch J."/>
            <person name="Milhes M."/>
            <person name="Lampietro C."/>
            <person name="Lopez Roques C."/>
            <person name="Donnadieu C."/>
            <person name="Du K."/>
            <person name="Schartl M."/>
            <person name="Guiguen Y."/>
        </authorList>
    </citation>
    <scope>NUCLEOTIDE SEQUENCE [LARGE SCALE GENOMIC DNA]</scope>
    <source>
        <strain evidence="10">Hh-F2</strain>
        <tissue evidence="10">Blood</tissue>
    </source>
</reference>
<evidence type="ECO:0000256" key="6">
    <source>
        <dbReference type="ARBA" id="ARBA00023242"/>
    </source>
</evidence>
<comment type="caution">
    <text evidence="10">The sequence shown here is derived from an EMBL/GenBank/DDBJ whole genome shotgun (WGS) entry which is preliminary data.</text>
</comment>
<keyword evidence="5" id="KW-0862">Zinc</keyword>
<feature type="region of interest" description="Disordered" evidence="8">
    <location>
        <begin position="15"/>
        <end position="35"/>
    </location>
</feature>
<evidence type="ECO:0000313" key="11">
    <source>
        <dbReference type="Proteomes" id="UP001369086"/>
    </source>
</evidence>
<dbReference type="Gene3D" id="3.30.40.10">
    <property type="entry name" value="Zinc/RING finger domain, C3HC4 (zinc finger)"/>
    <property type="match status" value="1"/>
</dbReference>
<dbReference type="Pfam" id="PF18115">
    <property type="entry name" value="Tudor_3"/>
    <property type="match status" value="1"/>
</dbReference>
<sequence>MQHFREPGRVNCVTEHQDCSSGPAEQLNITPTGDARGGKQVFNVRKMSKNPPNRRGIVFEVGAHLEARDTLKNWYAANIEKIDYEEEKVLIHYRQWSHRYDEWFEWSSPYLRPVERIQLRKEGLQEGEVQAEFRVNEKVLASWTDCRFYPAKVLSVNRDLSSYTVKFYDGVIQAVKDIHVKPYRNEKSGGKSKIEDKQKEKVCDKEKSTRGLKVREKFIDIKEQSSTPKSKKYKRNETENKRDADKEDDDRKVSVKGEVQEESKKLKRGSTSEMVKEERKVSRVKTVDKKKTVEETKKKEEKNVESGEETTEKSVTSAEQETSSKESKKEDNRLAKKEKSPQPEEALMENKDAENTETEVEKQTEPEKKKTEPEQKVPETEAKTAEGSGDGTEETGKEEDRGETSEQKGQAEEKKEKETAKTNAQSTEDREPAAELGDSKPAEQSPNQARRKRGRPPSKAKSPDNQHGVLELRKRKISLGAHVPSKRTKLDTNAETKKSSQSSSSDQDRSRRKSSRLPINGHGQHSIKSTPVPVDSKHTTQSDSKQKESATDQGESAELKSAVDSSGQSQEPSNAVPESPAPPSSEKPTQEEGAAPNETPTTALKGEPGKLPTETAPVVKRQPQPPNPNKYSREPLYTAIKRSQDSLSPKALTIDLNHTFKCKVPDCLKSFRKAKLLHYHMKYYHGVDKAAESEQSPTKRSIQTRASEKQAALENPKRRRTISASLHIPLHSAHRNLPSSRTDSKVGKLHERRRTSAPPAVNTLHNHRPSLREKSKENQLEKSNRKQQEKEKDKGANDTVKEKEKIREKKHREFLRVKLKKKKKKKKKNKSEYTGSEENIDISRDFSPKKIFVQSKLNLSHKSPFSHKHKLLYNSSPGYTEKIKVDDEDTVSDSSTDSLLWSEDELGQDVDVTTNPDDDGPNEGRREFEIVRCICEVQEENDFMIQCEECLCWQHGVCMGLLEDNVPEKYTCYICRDPPGQRQSLKYWYDKDWLSNGHMYGLSFLEENYSHQNAKKIAATHQLLGDVHKVIEVLNGLQLKMSILQSQAHPDLKFRCQSWKQVDSKEKPRKRQVTAAGLVEGEDREISATEKPCRIPSVQESYITSEHCYQKPRTYYPAVEQRLVVETRGSELEERMRGFRENGEDLLVLEQRYGRSPDQDRRKADWEPRLEKEQDKEAEVSKRSCSGESCNVKVAREDRDGDMNFQQQWQINLMDHIEAVQDEVIHRMDFIERELDVLESWLDYTGELEPPEPLARLPQLKHRIKQLLMELGKVQQIALCCST</sequence>
<keyword evidence="11" id="KW-1185">Reference proteome</keyword>
<feature type="compositionally biased region" description="Basic and acidic residues" evidence="8">
    <location>
        <begin position="488"/>
        <end position="498"/>
    </location>
</feature>
<evidence type="ECO:0000256" key="8">
    <source>
        <dbReference type="SAM" id="MobiDB-lite"/>
    </source>
</evidence>
<keyword evidence="6" id="KW-0539">Nucleus</keyword>
<name>A0ABR0YGW5_HUSHU</name>
<dbReference type="Proteomes" id="UP001369086">
    <property type="component" value="Unassembled WGS sequence"/>
</dbReference>
<feature type="compositionally biased region" description="Basic and acidic residues" evidence="8">
    <location>
        <begin position="535"/>
        <end position="550"/>
    </location>
</feature>
<feature type="region of interest" description="Disordered" evidence="8">
    <location>
        <begin position="689"/>
        <end position="813"/>
    </location>
</feature>
<evidence type="ECO:0000256" key="2">
    <source>
        <dbReference type="ARBA" id="ARBA00022723"/>
    </source>
</evidence>
<keyword evidence="4 7" id="KW-0863">Zinc-finger</keyword>
<evidence type="ECO:0000259" key="9">
    <source>
        <dbReference type="PROSITE" id="PS50157"/>
    </source>
</evidence>
<dbReference type="InterPro" id="IPR013083">
    <property type="entry name" value="Znf_RING/FYVE/PHD"/>
</dbReference>
<feature type="compositionally biased region" description="Basic and acidic residues" evidence="8">
    <location>
        <begin position="184"/>
        <end position="223"/>
    </location>
</feature>
<organism evidence="10 11">
    <name type="scientific">Huso huso</name>
    <name type="common">Beluga</name>
    <name type="synonym">Acipenser huso</name>
    <dbReference type="NCBI Taxonomy" id="61971"/>
    <lineage>
        <taxon>Eukaryota</taxon>
        <taxon>Metazoa</taxon>
        <taxon>Chordata</taxon>
        <taxon>Craniata</taxon>
        <taxon>Vertebrata</taxon>
        <taxon>Euteleostomi</taxon>
        <taxon>Actinopterygii</taxon>
        <taxon>Chondrostei</taxon>
        <taxon>Acipenseriformes</taxon>
        <taxon>Acipenseridae</taxon>
        <taxon>Huso</taxon>
    </lineage>
</organism>
<dbReference type="InterPro" id="IPR043449">
    <property type="entry name" value="PHF20-like"/>
</dbReference>